<dbReference type="PANTHER" id="PTHR43767:SF8">
    <property type="entry name" value="LONG-CHAIN-FATTY-ACID--COA LIGASE"/>
    <property type="match status" value="1"/>
</dbReference>
<gene>
    <name evidence="3" type="ORF">RXV79_02720</name>
</gene>
<keyword evidence="1" id="KW-0436">Ligase</keyword>
<evidence type="ECO:0000313" key="4">
    <source>
        <dbReference type="Proteomes" id="UP001303946"/>
    </source>
</evidence>
<evidence type="ECO:0000256" key="1">
    <source>
        <dbReference type="ARBA" id="ARBA00022598"/>
    </source>
</evidence>
<dbReference type="SUPFAM" id="SSF56801">
    <property type="entry name" value="Acetyl-CoA synthetase-like"/>
    <property type="match status" value="1"/>
</dbReference>
<organism evidence="3 4">
    <name type="scientific">Piscinibacter gummiphilus</name>
    <dbReference type="NCBI Taxonomy" id="946333"/>
    <lineage>
        <taxon>Bacteria</taxon>
        <taxon>Pseudomonadati</taxon>
        <taxon>Pseudomonadota</taxon>
        <taxon>Betaproteobacteria</taxon>
        <taxon>Burkholderiales</taxon>
        <taxon>Sphaerotilaceae</taxon>
        <taxon>Piscinibacter</taxon>
    </lineage>
</organism>
<dbReference type="Proteomes" id="UP001303946">
    <property type="component" value="Chromosome"/>
</dbReference>
<protein>
    <submittedName>
        <fullName evidence="3">AMP-binding protein</fullName>
    </submittedName>
</protein>
<dbReference type="Pfam" id="PF00501">
    <property type="entry name" value="AMP-binding"/>
    <property type="match status" value="1"/>
</dbReference>
<dbReference type="InterPro" id="IPR050237">
    <property type="entry name" value="ATP-dep_AMP-bd_enzyme"/>
</dbReference>
<dbReference type="PANTHER" id="PTHR43767">
    <property type="entry name" value="LONG-CHAIN-FATTY-ACID--COA LIGASE"/>
    <property type="match status" value="1"/>
</dbReference>
<dbReference type="EMBL" id="CP136336">
    <property type="protein sequence ID" value="WOB08977.1"/>
    <property type="molecule type" value="Genomic_DNA"/>
</dbReference>
<feature type="domain" description="AMP-dependent synthetase/ligase" evidence="2">
    <location>
        <begin position="118"/>
        <end position="297"/>
    </location>
</feature>
<dbReference type="RefSeq" id="WP_316701910.1">
    <property type="nucleotide sequence ID" value="NZ_CP136336.1"/>
</dbReference>
<dbReference type="InterPro" id="IPR000873">
    <property type="entry name" value="AMP-dep_synth/lig_dom"/>
</dbReference>
<dbReference type="Gene3D" id="3.30.300.30">
    <property type="match status" value="1"/>
</dbReference>
<reference evidence="3 4" key="1">
    <citation type="submission" date="2023-10" db="EMBL/GenBank/DDBJ databases">
        <title>Bacteria for the degradation of biodegradable plastic PBAT(Polybutylene adipate terephthalate).</title>
        <authorList>
            <person name="Weon H.-Y."/>
            <person name="Yeon J."/>
        </authorList>
    </citation>
    <scope>NUCLEOTIDE SEQUENCE [LARGE SCALE GENOMIC DNA]</scope>
    <source>
        <strain evidence="3 4">SBD 7-3</strain>
    </source>
</reference>
<dbReference type="InterPro" id="IPR045851">
    <property type="entry name" value="AMP-bd_C_sf"/>
</dbReference>
<dbReference type="Gene3D" id="3.40.50.12780">
    <property type="entry name" value="N-terminal domain of ligase-like"/>
    <property type="match status" value="1"/>
</dbReference>
<accession>A0ABZ0CVG0</accession>
<evidence type="ECO:0000313" key="3">
    <source>
        <dbReference type="EMBL" id="WOB08977.1"/>
    </source>
</evidence>
<proteinExistence type="predicted"/>
<evidence type="ECO:0000259" key="2">
    <source>
        <dbReference type="Pfam" id="PF00501"/>
    </source>
</evidence>
<sequence length="456" mass="48497">MSASPLLWAGDLEAPLAWRHGQPISRRQYLADVEALSARLPETGAMLNLSGDRYRFAVGLGAALLRGQRSLLPPNFTPDMIERLSALFPGTYVLTDHVAGSTGLHTVWHAEAHAPIPAAQAVPEVDDAAIAVQVLTSGSTGAPVPHPKAWHYLRIGVEAEAQRLAEQMGLPSFTGVTLVATVPAQHMYGFESSVLLSLLAGATIDTERPFYPADIAAALARAPRPRMLVTTPFHLKSLVESGVELPAIDLTLCATAPLSPQLAARAEAALAAPLMEIYGSTETGQVATRRTVQGAEWTTFSGVHLTGDAEAAVAQGGHVPQPTTLADVLEVLSPTSFRLLGRSNDLINIAGKRSSLGHLNYHLNGIEGVRDGAFWLPHDAPDGVVRLVAFVVAPDVSAEEIHKRVVAEMRLRVDTAFLPRRVVQVPELPRVQGTGKLPTGAFAAWAEQALAAASRR</sequence>
<name>A0ABZ0CVG0_9BURK</name>
<keyword evidence="4" id="KW-1185">Reference proteome</keyword>
<dbReference type="InterPro" id="IPR042099">
    <property type="entry name" value="ANL_N_sf"/>
</dbReference>